<dbReference type="EMBL" id="VLYX01000005">
    <property type="protein sequence ID" value="MDR4325814.1"/>
    <property type="molecule type" value="Genomic_DNA"/>
</dbReference>
<dbReference type="Proteomes" id="UP001248134">
    <property type="component" value="Unassembled WGS sequence"/>
</dbReference>
<evidence type="ECO:0000313" key="2">
    <source>
        <dbReference type="Proteomes" id="UP001248134"/>
    </source>
</evidence>
<protein>
    <submittedName>
        <fullName evidence="1">Uncharacterized protein</fullName>
    </submittedName>
</protein>
<gene>
    <name evidence="1" type="ORF">FOS08_07630</name>
</gene>
<reference evidence="1" key="1">
    <citation type="submission" date="2019-07" db="EMBL/GenBank/DDBJ databases">
        <title>Phylogenomic Reclassification of ATCC Bacillus Strains and Various Taxa within the Genus Bacillus.</title>
        <authorList>
            <person name="Riojas M.A."/>
            <person name="Frank A.M."/>
            <person name="Fenn S.L."/>
            <person name="King S.P."/>
            <person name="Brower S.M."/>
            <person name="Hazbon M.H."/>
        </authorList>
    </citation>
    <scope>NUCLEOTIDE SEQUENCE</scope>
    <source>
        <strain evidence="1">NR-12239</strain>
    </source>
</reference>
<accession>A0AAJ1YWE4</accession>
<sequence length="61" mass="7113">MEKCKEIHTLRRGDIVIAFSTAHRIPHTIATETLQYSFLREDGKEVSYLFTMTVEVIEEDI</sequence>
<evidence type="ECO:0000313" key="1">
    <source>
        <dbReference type="EMBL" id="MDR4325814.1"/>
    </source>
</evidence>
<comment type="caution">
    <text evidence="1">The sequence shown here is derived from an EMBL/GenBank/DDBJ whole genome shotgun (WGS) entry which is preliminary data.</text>
</comment>
<name>A0AAJ1YWE4_9BACI</name>
<dbReference type="RefSeq" id="WP_003199012.1">
    <property type="nucleotide sequence ID" value="NZ_JARLXF010000001.1"/>
</dbReference>
<proteinExistence type="predicted"/>
<organism evidence="1 2">
    <name type="scientific">Bacillus pseudomycoides</name>
    <dbReference type="NCBI Taxonomy" id="64104"/>
    <lineage>
        <taxon>Bacteria</taxon>
        <taxon>Bacillati</taxon>
        <taxon>Bacillota</taxon>
        <taxon>Bacilli</taxon>
        <taxon>Bacillales</taxon>
        <taxon>Bacillaceae</taxon>
        <taxon>Bacillus</taxon>
        <taxon>Bacillus cereus group</taxon>
    </lineage>
</organism>
<dbReference type="AlphaFoldDB" id="A0AAJ1YWE4"/>